<accession>A0A518GSV6</accession>
<reference evidence="1 2" key="1">
    <citation type="submission" date="2019-02" db="EMBL/GenBank/DDBJ databases">
        <title>Deep-cultivation of Planctomycetes and their phenomic and genomic characterization uncovers novel biology.</title>
        <authorList>
            <person name="Wiegand S."/>
            <person name="Jogler M."/>
            <person name="Boedeker C."/>
            <person name="Pinto D."/>
            <person name="Vollmers J."/>
            <person name="Rivas-Marin E."/>
            <person name="Kohn T."/>
            <person name="Peeters S.H."/>
            <person name="Heuer A."/>
            <person name="Rast P."/>
            <person name="Oberbeckmann S."/>
            <person name="Bunk B."/>
            <person name="Jeske O."/>
            <person name="Meyerdierks A."/>
            <person name="Storesund J.E."/>
            <person name="Kallscheuer N."/>
            <person name="Luecker S."/>
            <person name="Lage O.M."/>
            <person name="Pohl T."/>
            <person name="Merkel B.J."/>
            <person name="Hornburger P."/>
            <person name="Mueller R.-W."/>
            <person name="Bruemmer F."/>
            <person name="Labrenz M."/>
            <person name="Spormann A.M."/>
            <person name="Op den Camp H."/>
            <person name="Overmann J."/>
            <person name="Amann R."/>
            <person name="Jetten M.S.M."/>
            <person name="Mascher T."/>
            <person name="Medema M.H."/>
            <person name="Devos D.P."/>
            <person name="Kaster A.-K."/>
            <person name="Ovreas L."/>
            <person name="Rohde M."/>
            <person name="Galperin M.Y."/>
            <person name="Jogler C."/>
        </authorList>
    </citation>
    <scope>NUCLEOTIDE SEQUENCE [LARGE SCALE GENOMIC DNA]</scope>
    <source>
        <strain evidence="1 2">Spb1</strain>
    </source>
</reference>
<sequence>MVVLKVRKISQAKFYAQEEIDIFSDQPVKF</sequence>
<organism evidence="1 2">
    <name type="scientific">Planctopirus ephydatiae</name>
    <dbReference type="NCBI Taxonomy" id="2528019"/>
    <lineage>
        <taxon>Bacteria</taxon>
        <taxon>Pseudomonadati</taxon>
        <taxon>Planctomycetota</taxon>
        <taxon>Planctomycetia</taxon>
        <taxon>Planctomycetales</taxon>
        <taxon>Planctomycetaceae</taxon>
        <taxon>Planctopirus</taxon>
    </lineage>
</organism>
<gene>
    <name evidence="1" type="ORF">Spb1_36150</name>
</gene>
<name>A0A518GSV6_9PLAN</name>
<evidence type="ECO:0000313" key="1">
    <source>
        <dbReference type="EMBL" id="QDV31670.1"/>
    </source>
</evidence>
<dbReference type="AlphaFoldDB" id="A0A518GSV6"/>
<dbReference type="KEGG" id="peh:Spb1_36150"/>
<keyword evidence="2" id="KW-1185">Reference proteome</keyword>
<dbReference type="Proteomes" id="UP000315349">
    <property type="component" value="Chromosome"/>
</dbReference>
<evidence type="ECO:0000313" key="2">
    <source>
        <dbReference type="Proteomes" id="UP000315349"/>
    </source>
</evidence>
<dbReference type="EMBL" id="CP036299">
    <property type="protein sequence ID" value="QDV31670.1"/>
    <property type="molecule type" value="Genomic_DNA"/>
</dbReference>
<protein>
    <submittedName>
        <fullName evidence="1">Uncharacterized protein</fullName>
    </submittedName>
</protein>
<proteinExistence type="predicted"/>